<organism evidence="2 3">
    <name type="scientific">Marichromatium gracile</name>
    <name type="common">Chromatium gracile</name>
    <dbReference type="NCBI Taxonomy" id="1048"/>
    <lineage>
        <taxon>Bacteria</taxon>
        <taxon>Pseudomonadati</taxon>
        <taxon>Pseudomonadota</taxon>
        <taxon>Gammaproteobacteria</taxon>
        <taxon>Chromatiales</taxon>
        <taxon>Chromatiaceae</taxon>
        <taxon>Marichromatium</taxon>
    </lineage>
</organism>
<evidence type="ECO:0000259" key="1">
    <source>
        <dbReference type="PROSITE" id="PS50801"/>
    </source>
</evidence>
<name>A0ABR5VMV0_MARGR</name>
<accession>A0ABR5VMV0</accession>
<dbReference type="EMBL" id="LSYU01000001">
    <property type="protein sequence ID" value="KXX66462.1"/>
    <property type="molecule type" value="Genomic_DNA"/>
</dbReference>
<proteinExistence type="predicted"/>
<evidence type="ECO:0000313" key="3">
    <source>
        <dbReference type="Proteomes" id="UP000075766"/>
    </source>
</evidence>
<protein>
    <recommendedName>
        <fullName evidence="1">STAS domain-containing protein</fullName>
    </recommendedName>
</protein>
<dbReference type="PANTHER" id="PTHR33495">
    <property type="entry name" value="ANTI-SIGMA FACTOR ANTAGONIST TM_1081-RELATED-RELATED"/>
    <property type="match status" value="1"/>
</dbReference>
<dbReference type="Gene3D" id="3.30.750.24">
    <property type="entry name" value="STAS domain"/>
    <property type="match status" value="1"/>
</dbReference>
<dbReference type="Pfam" id="PF01740">
    <property type="entry name" value="STAS"/>
    <property type="match status" value="1"/>
</dbReference>
<dbReference type="SUPFAM" id="SSF52091">
    <property type="entry name" value="SpoIIaa-like"/>
    <property type="match status" value="1"/>
</dbReference>
<gene>
    <name evidence="2" type="ORF">AY586_00655</name>
</gene>
<dbReference type="InterPro" id="IPR036513">
    <property type="entry name" value="STAS_dom_sf"/>
</dbReference>
<reference evidence="2 3" key="1">
    <citation type="submission" date="2016-02" db="EMBL/GenBank/DDBJ databases">
        <title>Genome sequence of Marichromatium gracile YL-28, a purple sulfur bacterium.</title>
        <authorList>
            <person name="Zhao C."/>
            <person name="Hong X."/>
            <person name="Chen S."/>
            <person name="Yang S."/>
        </authorList>
    </citation>
    <scope>NUCLEOTIDE SEQUENCE [LARGE SCALE GENOMIC DNA]</scope>
    <source>
        <strain evidence="2 3">YL28</strain>
    </source>
</reference>
<keyword evidence="3" id="KW-1185">Reference proteome</keyword>
<dbReference type="CDD" id="cd07043">
    <property type="entry name" value="STAS_anti-anti-sigma_factors"/>
    <property type="match status" value="1"/>
</dbReference>
<feature type="domain" description="STAS" evidence="1">
    <location>
        <begin position="24"/>
        <end position="114"/>
    </location>
</feature>
<dbReference type="PANTHER" id="PTHR33495:SF2">
    <property type="entry name" value="ANTI-SIGMA FACTOR ANTAGONIST TM_1081-RELATED"/>
    <property type="match status" value="1"/>
</dbReference>
<evidence type="ECO:0000313" key="2">
    <source>
        <dbReference type="EMBL" id="KXX66462.1"/>
    </source>
</evidence>
<dbReference type="InterPro" id="IPR002645">
    <property type="entry name" value="STAS_dom"/>
</dbReference>
<comment type="caution">
    <text evidence="2">The sequence shown here is derived from an EMBL/GenBank/DDBJ whole genome shotgun (WGS) entry which is preliminary data.</text>
</comment>
<dbReference type="PROSITE" id="PS50801">
    <property type="entry name" value="STAS"/>
    <property type="match status" value="1"/>
</dbReference>
<dbReference type="Proteomes" id="UP000075766">
    <property type="component" value="Unassembled WGS sequence"/>
</dbReference>
<sequence>MNDVRYWLEQEDDRGDLLQLQVRQLTAASAPQAFEEVRQRMHAARPLVMDMRQLDFIDSSAIGELVLLARQFRTRAAAFVISGLSPPLMGLVEMMRLNQVMDFSPDVDGAFAKMATDTSGADSHHGR</sequence>